<dbReference type="EMBL" id="FNOW01000040">
    <property type="protein sequence ID" value="SDY22734.1"/>
    <property type="molecule type" value="Genomic_DNA"/>
</dbReference>
<evidence type="ECO:0000313" key="2">
    <source>
        <dbReference type="Proteomes" id="UP000198672"/>
    </source>
</evidence>
<protein>
    <submittedName>
        <fullName evidence="1">Uncharacterized protein</fullName>
    </submittedName>
</protein>
<name>A0A1H3I728_ALLWA</name>
<dbReference type="Proteomes" id="UP000198672">
    <property type="component" value="Unassembled WGS sequence"/>
</dbReference>
<dbReference type="AlphaFoldDB" id="A0A1H3I728"/>
<gene>
    <name evidence="1" type="ORF">SAMN05421644_1406</name>
</gene>
<proteinExistence type="predicted"/>
<sequence length="116" mass="13365">MNIIDLTDDELAAIAHPLWDELITYSNQGAYGKFIKKFSYNLLLGLNEVEMGKQFAHSELARNLVEERDFLGFIRRGEHITALYRVRSTAREGEWLGRMVLGYEHGEVRIFAASIF</sequence>
<reference evidence="2" key="1">
    <citation type="submission" date="2016-10" db="EMBL/GenBank/DDBJ databases">
        <authorList>
            <person name="Varghese N."/>
            <person name="Submissions S."/>
        </authorList>
    </citation>
    <scope>NUCLEOTIDE SEQUENCE [LARGE SCALE GENOMIC DNA]</scope>
    <source>
        <strain evidence="2">DSM 173</strain>
    </source>
</reference>
<dbReference type="OrthoDB" id="9791222at2"/>
<keyword evidence="2" id="KW-1185">Reference proteome</keyword>
<evidence type="ECO:0000313" key="1">
    <source>
        <dbReference type="EMBL" id="SDY22734.1"/>
    </source>
</evidence>
<organism evidence="1 2">
    <name type="scientific">Allochromatium warmingii</name>
    <name type="common">Chromatium warmingii</name>
    <dbReference type="NCBI Taxonomy" id="61595"/>
    <lineage>
        <taxon>Bacteria</taxon>
        <taxon>Pseudomonadati</taxon>
        <taxon>Pseudomonadota</taxon>
        <taxon>Gammaproteobacteria</taxon>
        <taxon>Chromatiales</taxon>
        <taxon>Chromatiaceae</taxon>
        <taxon>Allochromatium</taxon>
    </lineage>
</organism>
<accession>A0A1H3I728</accession>
<dbReference type="RefSeq" id="WP_091334694.1">
    <property type="nucleotide sequence ID" value="NZ_FNOW01000040.1"/>
</dbReference>
<dbReference type="STRING" id="61595.SAMN05421644_1406"/>